<protein>
    <submittedName>
        <fullName evidence="1">Uncharacterized protein</fullName>
    </submittedName>
</protein>
<accession>A0A2V4B2K4</accession>
<evidence type="ECO:0000313" key="1">
    <source>
        <dbReference type="EMBL" id="PXY28283.1"/>
    </source>
</evidence>
<keyword evidence="2" id="KW-1185">Reference proteome</keyword>
<organism evidence="1 2">
    <name type="scientific">Prauserella muralis</name>
    <dbReference type="NCBI Taxonomy" id="588067"/>
    <lineage>
        <taxon>Bacteria</taxon>
        <taxon>Bacillati</taxon>
        <taxon>Actinomycetota</taxon>
        <taxon>Actinomycetes</taxon>
        <taxon>Pseudonocardiales</taxon>
        <taxon>Pseudonocardiaceae</taxon>
        <taxon>Prauserella</taxon>
    </lineage>
</organism>
<evidence type="ECO:0000313" key="2">
    <source>
        <dbReference type="Proteomes" id="UP000249915"/>
    </source>
</evidence>
<name>A0A2V4B2K4_9PSEU</name>
<dbReference type="Pfam" id="PF19614">
    <property type="entry name" value="DUF6119"/>
    <property type="match status" value="1"/>
</dbReference>
<comment type="caution">
    <text evidence="1">The sequence shown here is derived from an EMBL/GenBank/DDBJ whole genome shotgun (WGS) entry which is preliminary data.</text>
</comment>
<dbReference type="RefSeq" id="WP_112282298.1">
    <property type="nucleotide sequence ID" value="NZ_MASW01000002.1"/>
</dbReference>
<gene>
    <name evidence="1" type="ORF">BAY60_18420</name>
</gene>
<sequence length="536" mass="61628">MRITLYLLREGVALDKTVLRGRDLFREVPLQPPETADMAWRLFIRTPPEREARWVNYVRPIFADAEAESESRISSKSSGAVLLVHVHQRVFAITFGTGFHALDQGTVELDFGLRVAANCVDPDKITMADARGLGKGRRNATSRLPVPNEVFALGLLTDEEWIRKFGGDVTVTGFAKSARGADSLQLSIDDFDLTKLGPKLRQVLDLYQSTSYRENFPFLDYFRRETDKTLIEHLDRLAGEAVRRRDRDVGFAMPDEFDLLADAYRLSRRREQAWLTELRTEDVYDAIDQVKGWNKPLASVKVEPFDLSEHVVGDRKPLRSYAVVSVPYQVGDETRHYTLTAGAWFRIDQEYVELVDRYLRDFVDLWPEDQRLPAWNDSYLKAHVEGRYGEERYNRWVARERRYVLLDRDLYRGRAGERVEICDLLTKDKQLICVKRMDGSDKMSHLFQQGSVSARMLMTNQTYRDKLMDRLRQLDPAAAFGEASQWTVVFAIATSKPGDLKDIMYFFSRAALKMHAEAIKSCGFKVSLAKIDKLPA</sequence>
<reference evidence="1 2" key="1">
    <citation type="submission" date="2016-07" db="EMBL/GenBank/DDBJ databases">
        <title>Draft genome sequence of Prauserella muralis DSM 45305, isolated from a mould-covered wall in an indoor environment.</title>
        <authorList>
            <person name="Ruckert C."/>
            <person name="Albersmeier A."/>
            <person name="Jiang C.-L."/>
            <person name="Jiang Y."/>
            <person name="Kalinowski J."/>
            <person name="Schneider O."/>
            <person name="Winkler A."/>
            <person name="Zotchev S.B."/>
        </authorList>
    </citation>
    <scope>NUCLEOTIDE SEQUENCE [LARGE SCALE GENOMIC DNA]</scope>
    <source>
        <strain evidence="1 2">DSM 45305</strain>
    </source>
</reference>
<dbReference type="OrthoDB" id="3323334at2"/>
<dbReference type="EMBL" id="MASW01000002">
    <property type="protein sequence ID" value="PXY28283.1"/>
    <property type="molecule type" value="Genomic_DNA"/>
</dbReference>
<dbReference type="AlphaFoldDB" id="A0A2V4B2K4"/>
<proteinExistence type="predicted"/>
<dbReference type="NCBIfam" id="TIGR04141">
    <property type="entry name" value="TIGR04141 family sporadically distributed protein"/>
    <property type="match status" value="1"/>
</dbReference>
<dbReference type="Proteomes" id="UP000249915">
    <property type="component" value="Unassembled WGS sequence"/>
</dbReference>
<dbReference type="InterPro" id="IPR026487">
    <property type="entry name" value="CHP04141"/>
</dbReference>